<reference evidence="2 3" key="1">
    <citation type="journal article" date="2018" name="IMA Fungus">
        <title>IMA Genome-F 10: Nine draft genome sequences of Claviceps purpurea s.lat., including C. arundinis, C. humidiphila, and C. cf. spartinae, pseudomolecules for the pitch canker pathogen Fusarium circinatum, draft genome of Davidsoniella eucalypti, Grosmannia galeiformis, Quambalaria eucalypti, and Teratosphaeria destructans.</title>
        <authorList>
            <person name="Wingfield B.D."/>
            <person name="Liu M."/>
            <person name="Nguyen H.D."/>
            <person name="Lane F.A."/>
            <person name="Morgan S.W."/>
            <person name="De Vos L."/>
            <person name="Wilken P.M."/>
            <person name="Duong T.A."/>
            <person name="Aylward J."/>
            <person name="Coetzee M.P."/>
            <person name="Dadej K."/>
            <person name="De Beer Z.W."/>
            <person name="Findlay W."/>
            <person name="Havenga M."/>
            <person name="Kolarik M."/>
            <person name="Menzies J.G."/>
            <person name="Naidoo K."/>
            <person name="Pochopski O."/>
            <person name="Shoukouhi P."/>
            <person name="Santana Q.C."/>
            <person name="Seifert K.A."/>
            <person name="Soal N."/>
            <person name="Steenkamp E.T."/>
            <person name="Tatham C.T."/>
            <person name="van der Nest M.A."/>
            <person name="Wingfield M.J."/>
        </authorList>
    </citation>
    <scope>NUCLEOTIDE SEQUENCE [LARGE SCALE GENOMIC DNA]</scope>
    <source>
        <strain evidence="2">CMW44962</strain>
    </source>
</reference>
<evidence type="ECO:0000313" key="3">
    <source>
        <dbReference type="Proteomes" id="UP001138500"/>
    </source>
</evidence>
<evidence type="ECO:0000256" key="1">
    <source>
        <dbReference type="SAM" id="MobiDB-lite"/>
    </source>
</evidence>
<dbReference type="AlphaFoldDB" id="A0A9W7VYJ9"/>
<dbReference type="InterPro" id="IPR011990">
    <property type="entry name" value="TPR-like_helical_dom_sf"/>
</dbReference>
<feature type="non-terminal residue" evidence="2">
    <location>
        <position position="1"/>
    </location>
</feature>
<sequence length="559" mass="62600">PFAEDVCKQGNEAYKASFTQQAAKLAPKDASPLPNISAVYFELGDYDAYHEMCANALPLVGENDTAKQKLYLRTPSNSFDIDQTRLDASLAIYENSGRQISNPKAAHEKIIRELPRYKPQMYNIGQRLHSCLFAGIGDARNLHFYMMDASTDVVEGRIGDKKFPHDSGGQQACRDCPTLSYFRYQLPFRCHTQSAGAVDSIRCRILETLIISLLLDELSKTDTKNRVKNLLLPLYRSNYARTNLHDAASKDPDRNRHARRSHTFARNSLMCQPPFRHDILRLLRERQQPAGAAFATVAFQRRHEKIKRYSMPGNEKLETNPSWKKESAFYELTGIPTVPAAYDTVFDAVMLAYAQYSRNRAAAVDAATSAADASWKTNVTMIDLDWLRVLGNGALGFPNVAKEPWDLARKISDTGLSIELFKVGTQWFLMTSGALRILKGSIKIEACNSRPGANRIRCGWTSDNFQQCNHKWRRGKHALVEYTALYRRHSHLIFPNQSNHSTTNTSPLVHPPSAEGISGLHDRIARNACIAQHTRNGPGAAQHDVGPDADARIPSLAPC</sequence>
<proteinExistence type="predicted"/>
<dbReference type="EMBL" id="RIBY02002389">
    <property type="protein sequence ID" value="KAH9817399.1"/>
    <property type="molecule type" value="Genomic_DNA"/>
</dbReference>
<evidence type="ECO:0000313" key="2">
    <source>
        <dbReference type="EMBL" id="KAH9817399.1"/>
    </source>
</evidence>
<feature type="region of interest" description="Disordered" evidence="1">
    <location>
        <begin position="535"/>
        <end position="559"/>
    </location>
</feature>
<dbReference type="OrthoDB" id="2423701at2759"/>
<dbReference type="SUPFAM" id="SSF48452">
    <property type="entry name" value="TPR-like"/>
    <property type="match status" value="1"/>
</dbReference>
<organism evidence="2 3">
    <name type="scientific">Teratosphaeria destructans</name>
    <dbReference type="NCBI Taxonomy" id="418781"/>
    <lineage>
        <taxon>Eukaryota</taxon>
        <taxon>Fungi</taxon>
        <taxon>Dikarya</taxon>
        <taxon>Ascomycota</taxon>
        <taxon>Pezizomycotina</taxon>
        <taxon>Dothideomycetes</taxon>
        <taxon>Dothideomycetidae</taxon>
        <taxon>Mycosphaerellales</taxon>
        <taxon>Teratosphaeriaceae</taxon>
        <taxon>Teratosphaeria</taxon>
    </lineage>
</organism>
<dbReference type="Gene3D" id="1.25.40.10">
    <property type="entry name" value="Tetratricopeptide repeat domain"/>
    <property type="match status" value="1"/>
</dbReference>
<protein>
    <submittedName>
        <fullName evidence="2">Tetratricopeptide-like protein</fullName>
    </submittedName>
</protein>
<reference evidence="2 3" key="2">
    <citation type="journal article" date="2021" name="Curr. Genet.">
        <title>Genetic response to nitrogen starvation in the aggressive Eucalyptus foliar pathogen Teratosphaeria destructans.</title>
        <authorList>
            <person name="Havenga M."/>
            <person name="Wingfield B.D."/>
            <person name="Wingfield M.J."/>
            <person name="Dreyer L.L."/>
            <person name="Roets F."/>
            <person name="Aylward J."/>
        </authorList>
    </citation>
    <scope>NUCLEOTIDE SEQUENCE [LARGE SCALE GENOMIC DNA]</scope>
    <source>
        <strain evidence="2">CMW44962</strain>
    </source>
</reference>
<accession>A0A9W7VYJ9</accession>
<gene>
    <name evidence="2" type="ORF">Tdes44962_MAKER05523</name>
</gene>
<keyword evidence="3" id="KW-1185">Reference proteome</keyword>
<comment type="caution">
    <text evidence="2">The sequence shown here is derived from an EMBL/GenBank/DDBJ whole genome shotgun (WGS) entry which is preliminary data.</text>
</comment>
<dbReference type="Proteomes" id="UP001138500">
    <property type="component" value="Unassembled WGS sequence"/>
</dbReference>
<name>A0A9W7VYJ9_9PEZI</name>